<dbReference type="OrthoDB" id="9807606at2"/>
<dbReference type="RefSeq" id="WP_087042610.1">
    <property type="nucleotide sequence ID" value="NZ_FCOB02000002.1"/>
</dbReference>
<accession>A0A157ZCG4</accession>
<dbReference type="AlphaFoldDB" id="A0A157ZCG4"/>
<name>A0A157ZCG4_9BURK</name>
<dbReference type="STRING" id="1777144.AWB83_00425"/>
<evidence type="ECO:0000313" key="3">
    <source>
        <dbReference type="Proteomes" id="UP000054978"/>
    </source>
</evidence>
<dbReference type="Pfam" id="PF00378">
    <property type="entry name" value="ECH_1"/>
    <property type="match status" value="1"/>
</dbReference>
<comment type="caution">
    <text evidence="2">The sequence shown here is derived from an EMBL/GenBank/DDBJ whole genome shotgun (WGS) entry which is preliminary data.</text>
</comment>
<dbReference type="SUPFAM" id="SSF52096">
    <property type="entry name" value="ClpP/crotonase"/>
    <property type="match status" value="1"/>
</dbReference>
<dbReference type="InterPro" id="IPR051683">
    <property type="entry name" value="Enoyl-CoA_Hydratase/Isomerase"/>
</dbReference>
<dbReference type="CDD" id="cd06558">
    <property type="entry name" value="crotonase-like"/>
    <property type="match status" value="1"/>
</dbReference>
<dbReference type="Gene3D" id="1.10.12.10">
    <property type="entry name" value="Lyase 2-enoyl-coa Hydratase, Chain A, domain 2"/>
    <property type="match status" value="1"/>
</dbReference>
<dbReference type="Gene3D" id="3.90.226.10">
    <property type="entry name" value="2-enoyl-CoA Hydratase, Chain A, domain 1"/>
    <property type="match status" value="1"/>
</dbReference>
<dbReference type="InterPro" id="IPR001753">
    <property type="entry name" value="Enoyl-CoA_hydra/iso"/>
</dbReference>
<dbReference type="GO" id="GO:0003824">
    <property type="term" value="F:catalytic activity"/>
    <property type="evidence" value="ECO:0007669"/>
    <property type="project" value="UniProtKB-ARBA"/>
</dbReference>
<dbReference type="Proteomes" id="UP000054978">
    <property type="component" value="Unassembled WGS sequence"/>
</dbReference>
<gene>
    <name evidence="2" type="ORF">AWB83_00425</name>
</gene>
<organism evidence="2 3">
    <name type="scientific">Caballeronia ptereochthonis</name>
    <dbReference type="NCBI Taxonomy" id="1777144"/>
    <lineage>
        <taxon>Bacteria</taxon>
        <taxon>Pseudomonadati</taxon>
        <taxon>Pseudomonadota</taxon>
        <taxon>Betaproteobacteria</taxon>
        <taxon>Burkholderiales</taxon>
        <taxon>Burkholderiaceae</taxon>
        <taxon>Caballeronia</taxon>
    </lineage>
</organism>
<dbReference type="InterPro" id="IPR014748">
    <property type="entry name" value="Enoyl-CoA_hydra_C"/>
</dbReference>
<dbReference type="PANTHER" id="PTHR42964">
    <property type="entry name" value="ENOYL-COA HYDRATASE"/>
    <property type="match status" value="1"/>
</dbReference>
<proteinExistence type="inferred from homology"/>
<reference evidence="2" key="1">
    <citation type="submission" date="2016-01" db="EMBL/GenBank/DDBJ databases">
        <authorList>
            <person name="Peeters C."/>
        </authorList>
    </citation>
    <scope>NUCLEOTIDE SEQUENCE [LARGE SCALE GENOMIC DNA]</scope>
    <source>
        <strain evidence="2">LMG 29326</strain>
    </source>
</reference>
<keyword evidence="3" id="KW-1185">Reference proteome</keyword>
<dbReference type="GO" id="GO:0008300">
    <property type="term" value="P:isoprenoid catabolic process"/>
    <property type="evidence" value="ECO:0007669"/>
    <property type="project" value="TreeGrafter"/>
</dbReference>
<comment type="similarity">
    <text evidence="1">Belongs to the enoyl-CoA hydratase/isomerase family.</text>
</comment>
<evidence type="ECO:0000313" key="2">
    <source>
        <dbReference type="EMBL" id="SAK43211.1"/>
    </source>
</evidence>
<dbReference type="InterPro" id="IPR029045">
    <property type="entry name" value="ClpP/crotonase-like_dom_sf"/>
</dbReference>
<evidence type="ECO:0000256" key="1">
    <source>
        <dbReference type="ARBA" id="ARBA00005254"/>
    </source>
</evidence>
<sequence>MTDASNLQRLKLGIEGHVARVTLDRPDVRNAFDDATIVELTAAFRALDDDASVRVIVLGANGPAFCAGADLNWMKRMAGYSEAENRADALGLATMLNTIYACSKPVIARVQGDAYAGGMGLVAVCDIAVAADTAHFCLSEAKLGLMPATIAPYVIRAMGGRAAHRYFVTAERFDAAEALRLGFVHEAVAAGELDARVDAIAASIAANSPNGVRECKKLVADFAGKDIDEALIAETAERIARIRASDEGREGVRSFLEKRKPAWLG</sequence>
<dbReference type="PANTHER" id="PTHR42964:SF1">
    <property type="entry name" value="POLYKETIDE BIOSYNTHESIS ENOYL-COA HYDRATASE PKSH-RELATED"/>
    <property type="match status" value="1"/>
</dbReference>
<dbReference type="EMBL" id="FCOB02000002">
    <property type="protein sequence ID" value="SAK43211.1"/>
    <property type="molecule type" value="Genomic_DNA"/>
</dbReference>
<protein>
    <submittedName>
        <fullName evidence="2">Enoyl-CoA hydratase</fullName>
    </submittedName>
</protein>